<protein>
    <submittedName>
        <fullName evidence="6">DoxX family membrane protein</fullName>
    </submittedName>
</protein>
<dbReference type="Proteomes" id="UP001240150">
    <property type="component" value="Chromosome"/>
</dbReference>
<accession>A0ABY8WWH0</accession>
<gene>
    <name evidence="6" type="ORF">ACTOB_004275</name>
</gene>
<sequence>MTATGRDAATSLEHVPAPGSMLTHTAARSLAVLRIALGFVFLWAFLDKTFGWGYATPAERSWLNGGSPTKGFLAGVDVGPFQSFFTGIAGQAWADWLFMLGLLGIGLALILGIGMRIAAGAGALMMLLMWFAEFPPAKTTGAGEATHSTNPLVDYHIVYALGVIVTALTYAGHTWGLGRWWASLPLVRRNPWLI</sequence>
<keyword evidence="2 5" id="KW-0812">Transmembrane</keyword>
<evidence type="ECO:0000313" key="7">
    <source>
        <dbReference type="Proteomes" id="UP001240150"/>
    </source>
</evidence>
<comment type="subcellular location">
    <subcellularLocation>
        <location evidence="1">Membrane</location>
        <topology evidence="1">Multi-pass membrane protein</topology>
    </subcellularLocation>
</comment>
<dbReference type="EMBL" id="CP126980">
    <property type="protein sequence ID" value="WIN00561.1"/>
    <property type="molecule type" value="Genomic_DNA"/>
</dbReference>
<evidence type="ECO:0000256" key="1">
    <source>
        <dbReference type="ARBA" id="ARBA00004141"/>
    </source>
</evidence>
<feature type="transmembrane region" description="Helical" evidence="5">
    <location>
        <begin position="93"/>
        <end position="111"/>
    </location>
</feature>
<evidence type="ECO:0000313" key="6">
    <source>
        <dbReference type="EMBL" id="WIN00561.1"/>
    </source>
</evidence>
<organism evidence="6 7">
    <name type="scientific">Actinoplanes oblitus</name>
    <dbReference type="NCBI Taxonomy" id="3040509"/>
    <lineage>
        <taxon>Bacteria</taxon>
        <taxon>Bacillati</taxon>
        <taxon>Actinomycetota</taxon>
        <taxon>Actinomycetes</taxon>
        <taxon>Micromonosporales</taxon>
        <taxon>Micromonosporaceae</taxon>
        <taxon>Actinoplanes</taxon>
    </lineage>
</organism>
<keyword evidence="3 5" id="KW-1133">Transmembrane helix</keyword>
<evidence type="ECO:0000256" key="2">
    <source>
        <dbReference type="ARBA" id="ARBA00022692"/>
    </source>
</evidence>
<reference evidence="6 7" key="1">
    <citation type="submission" date="2023-06" db="EMBL/GenBank/DDBJ databases">
        <authorList>
            <person name="Yushchuk O."/>
            <person name="Binda E."/>
            <person name="Ruckert-Reed C."/>
            <person name="Fedorenko V."/>
            <person name="Kalinowski J."/>
            <person name="Marinelli F."/>
        </authorList>
    </citation>
    <scope>NUCLEOTIDE SEQUENCE [LARGE SCALE GENOMIC DNA]</scope>
    <source>
        <strain evidence="6 7">NRRL 3884</strain>
    </source>
</reference>
<dbReference type="InterPro" id="IPR032808">
    <property type="entry name" value="DoxX"/>
</dbReference>
<keyword evidence="4 5" id="KW-0472">Membrane</keyword>
<dbReference type="RefSeq" id="WP_284922090.1">
    <property type="nucleotide sequence ID" value="NZ_CP126980.1"/>
</dbReference>
<feature type="transmembrane region" description="Helical" evidence="5">
    <location>
        <begin position="30"/>
        <end position="46"/>
    </location>
</feature>
<dbReference type="Pfam" id="PF07681">
    <property type="entry name" value="DoxX"/>
    <property type="match status" value="1"/>
</dbReference>
<evidence type="ECO:0000256" key="3">
    <source>
        <dbReference type="ARBA" id="ARBA00022989"/>
    </source>
</evidence>
<feature type="transmembrane region" description="Helical" evidence="5">
    <location>
        <begin position="157"/>
        <end position="178"/>
    </location>
</feature>
<evidence type="ECO:0000256" key="4">
    <source>
        <dbReference type="ARBA" id="ARBA00023136"/>
    </source>
</evidence>
<keyword evidence="7" id="KW-1185">Reference proteome</keyword>
<proteinExistence type="predicted"/>
<name>A0ABY8WWH0_9ACTN</name>
<evidence type="ECO:0000256" key="5">
    <source>
        <dbReference type="SAM" id="Phobius"/>
    </source>
</evidence>